<dbReference type="AlphaFoldDB" id="A0AA86JLT8"/>
<evidence type="ECO:0000256" key="1">
    <source>
        <dbReference type="SAM" id="Coils"/>
    </source>
</evidence>
<comment type="caution">
    <text evidence="2">The sequence shown here is derived from an EMBL/GenBank/DDBJ whole genome shotgun (WGS) entry which is preliminary data.</text>
</comment>
<protein>
    <submittedName>
        <fullName evidence="2">Uncharacterized protein</fullName>
    </submittedName>
</protein>
<name>A0AA86JLT8_9CLOT</name>
<gene>
    <name evidence="2" type="ORF">CNEO_60059</name>
</gene>
<dbReference type="EMBL" id="CAKJVE010000006">
    <property type="protein sequence ID" value="CAG9713874.1"/>
    <property type="molecule type" value="Genomic_DNA"/>
</dbReference>
<proteinExistence type="predicted"/>
<evidence type="ECO:0000313" key="2">
    <source>
        <dbReference type="EMBL" id="CAG9713874.1"/>
    </source>
</evidence>
<organism evidence="2 3">
    <name type="scientific">Clostridium neonatale</name>
    <dbReference type="NCBI Taxonomy" id="137838"/>
    <lineage>
        <taxon>Bacteria</taxon>
        <taxon>Bacillati</taxon>
        <taxon>Bacillota</taxon>
        <taxon>Clostridia</taxon>
        <taxon>Eubacteriales</taxon>
        <taxon>Clostridiaceae</taxon>
        <taxon>Clostridium</taxon>
    </lineage>
</organism>
<evidence type="ECO:0000313" key="3">
    <source>
        <dbReference type="Proteomes" id="UP000789738"/>
    </source>
</evidence>
<accession>A0AA86JLT8</accession>
<keyword evidence="1" id="KW-0175">Coiled coil</keyword>
<feature type="coiled-coil region" evidence="1">
    <location>
        <begin position="7"/>
        <end position="41"/>
    </location>
</feature>
<reference evidence="2" key="1">
    <citation type="submission" date="2021-10" db="EMBL/GenBank/DDBJ databases">
        <authorList>
            <person name="Mesa V."/>
        </authorList>
    </citation>
    <scope>NUCLEOTIDE SEQUENCE</scope>
    <source>
        <strain evidence="2">CC3_PB</strain>
    </source>
</reference>
<dbReference type="RefSeq" id="WP_342350755.1">
    <property type="nucleotide sequence ID" value="NZ_CAKJVE010000006.1"/>
</dbReference>
<sequence length="83" mass="9894">MKLMNLKNQSLSKNLKYTDKLDELKRERKECLEVLKKCDNENSILYDIETLSKDNNKLIGNLNNDKKNDINFKVKRYSNELEL</sequence>
<dbReference type="Proteomes" id="UP000789738">
    <property type="component" value="Unassembled WGS sequence"/>
</dbReference>